<feature type="transmembrane region" description="Helical" evidence="1">
    <location>
        <begin position="88"/>
        <end position="110"/>
    </location>
</feature>
<feature type="transmembrane region" description="Helical" evidence="1">
    <location>
        <begin position="140"/>
        <end position="158"/>
    </location>
</feature>
<keyword evidence="3" id="KW-1185">Reference proteome</keyword>
<evidence type="ECO:0000313" key="2">
    <source>
        <dbReference type="EMBL" id="MFC6171831.1"/>
    </source>
</evidence>
<feature type="transmembrane region" description="Helical" evidence="1">
    <location>
        <begin position="6"/>
        <end position="23"/>
    </location>
</feature>
<comment type="caution">
    <text evidence="2">The sequence shown here is derived from an EMBL/GenBank/DDBJ whole genome shotgun (WGS) entry which is preliminary data.</text>
</comment>
<evidence type="ECO:0000313" key="3">
    <source>
        <dbReference type="Proteomes" id="UP001596289"/>
    </source>
</evidence>
<evidence type="ECO:0000256" key="1">
    <source>
        <dbReference type="SAM" id="Phobius"/>
    </source>
</evidence>
<feature type="transmembrane region" description="Helical" evidence="1">
    <location>
        <begin position="59"/>
        <end position="76"/>
    </location>
</feature>
<proteinExistence type="predicted"/>
<feature type="transmembrane region" description="Helical" evidence="1">
    <location>
        <begin position="116"/>
        <end position="133"/>
    </location>
</feature>
<keyword evidence="1" id="KW-0812">Transmembrane</keyword>
<dbReference type="EMBL" id="JBHSSL010000118">
    <property type="protein sequence ID" value="MFC6171831.1"/>
    <property type="molecule type" value="Genomic_DNA"/>
</dbReference>
<sequence length="185" mass="20404">MKANYLFFGIMLLLFLGVCLLDWRGKPFDINRQYVSLKVLGIIPALMFIVILFTSGTKFSGALGVLYHLIIIAIIPRLKAPTWAKMAGYGWITLDVACGIMTMANVAASIAMPVRLGGHVLCAIWIISVCLFTRSKLLKYLGFFIAAWLGVYSFFGGVLPMSYLAIPGLLVVVWLALLGFLYQEA</sequence>
<feature type="transmembrane region" description="Helical" evidence="1">
    <location>
        <begin position="35"/>
        <end position="53"/>
    </location>
</feature>
<dbReference type="RefSeq" id="WP_125551736.1">
    <property type="nucleotide sequence ID" value="NZ_JBHSSL010000118.1"/>
</dbReference>
<name>A0ABW1RI93_9LACO</name>
<gene>
    <name evidence="2" type="ORF">ACFQGP_14815</name>
</gene>
<protein>
    <submittedName>
        <fullName evidence="2">Uncharacterized protein</fullName>
    </submittedName>
</protein>
<accession>A0ABW1RI93</accession>
<keyword evidence="1" id="KW-1133">Transmembrane helix</keyword>
<organism evidence="2 3">
    <name type="scientific">Loigolactobacillus jiayinensis</name>
    <dbReference type="NCBI Taxonomy" id="2486016"/>
    <lineage>
        <taxon>Bacteria</taxon>
        <taxon>Bacillati</taxon>
        <taxon>Bacillota</taxon>
        <taxon>Bacilli</taxon>
        <taxon>Lactobacillales</taxon>
        <taxon>Lactobacillaceae</taxon>
        <taxon>Loigolactobacillus</taxon>
    </lineage>
</organism>
<feature type="transmembrane region" description="Helical" evidence="1">
    <location>
        <begin position="164"/>
        <end position="182"/>
    </location>
</feature>
<reference evidence="3" key="1">
    <citation type="journal article" date="2019" name="Int. J. Syst. Evol. Microbiol.">
        <title>The Global Catalogue of Microorganisms (GCM) 10K type strain sequencing project: providing services to taxonomists for standard genome sequencing and annotation.</title>
        <authorList>
            <consortium name="The Broad Institute Genomics Platform"/>
            <consortium name="The Broad Institute Genome Sequencing Center for Infectious Disease"/>
            <person name="Wu L."/>
            <person name="Ma J."/>
        </authorList>
    </citation>
    <scope>NUCLEOTIDE SEQUENCE [LARGE SCALE GENOMIC DNA]</scope>
    <source>
        <strain evidence="3">CCM 8904</strain>
    </source>
</reference>
<dbReference type="Proteomes" id="UP001596289">
    <property type="component" value="Unassembled WGS sequence"/>
</dbReference>
<keyword evidence="1" id="KW-0472">Membrane</keyword>